<dbReference type="PANTHER" id="PTHR42837">
    <property type="entry name" value="REGULATOR OF SIGMA-E PROTEASE RSEP"/>
    <property type="match status" value="1"/>
</dbReference>
<keyword evidence="10 11" id="KW-0472">Membrane</keyword>
<feature type="domain" description="PDZ" evidence="12">
    <location>
        <begin position="216"/>
        <end position="284"/>
    </location>
</feature>
<keyword evidence="7 11" id="KW-0862">Zinc</keyword>
<dbReference type="Proteomes" id="UP001250932">
    <property type="component" value="Unassembled WGS sequence"/>
</dbReference>
<evidence type="ECO:0000259" key="12">
    <source>
        <dbReference type="SMART" id="SM00228"/>
    </source>
</evidence>
<evidence type="ECO:0000256" key="2">
    <source>
        <dbReference type="ARBA" id="ARBA00004141"/>
    </source>
</evidence>
<name>A0ABU3K6F5_9BACT</name>
<dbReference type="Pfam" id="PF02163">
    <property type="entry name" value="Peptidase_M50"/>
    <property type="match status" value="1"/>
</dbReference>
<dbReference type="CDD" id="cd06163">
    <property type="entry name" value="S2P-M50_PDZ_RseP-like"/>
    <property type="match status" value="2"/>
</dbReference>
<dbReference type="Gene3D" id="2.30.42.10">
    <property type="match status" value="2"/>
</dbReference>
<dbReference type="RefSeq" id="WP_313832296.1">
    <property type="nucleotide sequence ID" value="NZ_JAQOUE010000001.1"/>
</dbReference>
<dbReference type="CDD" id="cd23081">
    <property type="entry name" value="cpPDZ_EcRseP-like"/>
    <property type="match status" value="2"/>
</dbReference>
<dbReference type="SUPFAM" id="SSF50156">
    <property type="entry name" value="PDZ domain-like"/>
    <property type="match status" value="2"/>
</dbReference>
<organism evidence="13 14">
    <name type="scientific">Candidatus Nitronereus thalassa</name>
    <dbReference type="NCBI Taxonomy" id="3020898"/>
    <lineage>
        <taxon>Bacteria</taxon>
        <taxon>Pseudomonadati</taxon>
        <taxon>Nitrospirota</taxon>
        <taxon>Nitrospiria</taxon>
        <taxon>Nitrospirales</taxon>
        <taxon>Nitrospiraceae</taxon>
        <taxon>Candidatus Nitronereus</taxon>
    </lineage>
</organism>
<evidence type="ECO:0000256" key="11">
    <source>
        <dbReference type="RuleBase" id="RU362031"/>
    </source>
</evidence>
<keyword evidence="14" id="KW-1185">Reference proteome</keyword>
<evidence type="ECO:0000256" key="9">
    <source>
        <dbReference type="ARBA" id="ARBA00023049"/>
    </source>
</evidence>
<protein>
    <recommendedName>
        <fullName evidence="11">Zinc metalloprotease</fullName>
        <ecNumber evidence="11">3.4.24.-</ecNumber>
    </recommendedName>
</protein>
<keyword evidence="5 11" id="KW-0812">Transmembrane</keyword>
<evidence type="ECO:0000256" key="7">
    <source>
        <dbReference type="ARBA" id="ARBA00022833"/>
    </source>
</evidence>
<dbReference type="NCBIfam" id="TIGR00054">
    <property type="entry name" value="RIP metalloprotease RseP"/>
    <property type="match status" value="1"/>
</dbReference>
<dbReference type="EMBL" id="JAQOUE010000001">
    <property type="protein sequence ID" value="MDT7041951.1"/>
    <property type="molecule type" value="Genomic_DNA"/>
</dbReference>
<feature type="transmembrane region" description="Helical" evidence="11">
    <location>
        <begin position="104"/>
        <end position="126"/>
    </location>
</feature>
<evidence type="ECO:0000256" key="4">
    <source>
        <dbReference type="ARBA" id="ARBA00022670"/>
    </source>
</evidence>
<keyword evidence="8 11" id="KW-1133">Transmembrane helix</keyword>
<sequence>MSPDFIYVIAQKLWWFLVVLGVLVTFHEYGHFIVARWAGVKVLKFSLGFGPKLLSRQIGDTEYLVSLIPLGGYVKMFGEDLGESISAEEQAQSFVHKPLWKRSLIVAAGPGFNFLLSYLIFCVWLATGAPLPIPTFEELSPTIEAIRAESPASVAGLQVGDKVTLINEQEISTKHDVLGLIADSHGRPLTMEVLRSGQHKTFVVTPEPLDPNPTDEPIYVIGIEEAEPVVTSVMPDMPAMVGGLLENDRIIKIDETPIHTWSQMTQIVRGSPNLPLLFTVDRDGAIVTVTITPEAQQTTEDDLPVEVGKIGITGPGRSVVRAESPLTALFQGIRATWGWSELTVVGIYKMFTGEISSKHLGGPIMIASASGTAAEHGIADVAFLVAILSINLGILNLLPIPILDGGHLFFFACEAILRRPLGERQREFAQQVGLVLLFSIMIFAFFNDIQRLLQ</sequence>
<comment type="subcellular location">
    <subcellularLocation>
        <location evidence="2">Membrane</location>
        <topology evidence="2">Multi-pass membrane protein</topology>
    </subcellularLocation>
</comment>
<reference evidence="13 14" key="1">
    <citation type="journal article" date="2023" name="ISME J.">
        <title>Cultivation and genomic characterization of novel and ubiquitous marine nitrite-oxidizing bacteria from the Nitrospirales.</title>
        <authorList>
            <person name="Mueller A.J."/>
            <person name="Daebeler A."/>
            <person name="Herbold C.W."/>
            <person name="Kirkegaard R.H."/>
            <person name="Daims H."/>
        </authorList>
    </citation>
    <scope>NUCLEOTIDE SEQUENCE [LARGE SCALE GENOMIC DNA]</scope>
    <source>
        <strain evidence="13 14">EB</strain>
    </source>
</reference>
<evidence type="ECO:0000256" key="5">
    <source>
        <dbReference type="ARBA" id="ARBA00022692"/>
    </source>
</evidence>
<dbReference type="SMART" id="SM00228">
    <property type="entry name" value="PDZ"/>
    <property type="match status" value="2"/>
</dbReference>
<dbReference type="Pfam" id="PF17820">
    <property type="entry name" value="PDZ_6"/>
    <property type="match status" value="2"/>
</dbReference>
<dbReference type="EC" id="3.4.24.-" evidence="11"/>
<feature type="domain" description="PDZ" evidence="12">
    <location>
        <begin position="129"/>
        <end position="197"/>
    </location>
</feature>
<evidence type="ECO:0000256" key="10">
    <source>
        <dbReference type="ARBA" id="ARBA00023136"/>
    </source>
</evidence>
<gene>
    <name evidence="13" type="primary">rseP</name>
    <name evidence="13" type="ORF">PPG34_06270</name>
</gene>
<dbReference type="InterPro" id="IPR004387">
    <property type="entry name" value="Pept_M50_Zn"/>
</dbReference>
<dbReference type="InterPro" id="IPR008915">
    <property type="entry name" value="Peptidase_M50"/>
</dbReference>
<evidence type="ECO:0000256" key="3">
    <source>
        <dbReference type="ARBA" id="ARBA00007931"/>
    </source>
</evidence>
<evidence type="ECO:0000256" key="1">
    <source>
        <dbReference type="ARBA" id="ARBA00001947"/>
    </source>
</evidence>
<dbReference type="InterPro" id="IPR041489">
    <property type="entry name" value="PDZ_6"/>
</dbReference>
<keyword evidence="11" id="KW-0479">Metal-binding</keyword>
<dbReference type="InterPro" id="IPR036034">
    <property type="entry name" value="PDZ_sf"/>
</dbReference>
<keyword evidence="4" id="KW-0645">Protease</keyword>
<comment type="caution">
    <text evidence="13">The sequence shown here is derived from an EMBL/GenBank/DDBJ whole genome shotgun (WGS) entry which is preliminary data.</text>
</comment>
<proteinExistence type="inferred from homology"/>
<comment type="cofactor">
    <cofactor evidence="1 11">
        <name>Zn(2+)</name>
        <dbReference type="ChEBI" id="CHEBI:29105"/>
    </cofactor>
</comment>
<accession>A0ABU3K6F5</accession>
<comment type="similarity">
    <text evidence="3 11">Belongs to the peptidase M50B family.</text>
</comment>
<keyword evidence="9 11" id="KW-0482">Metalloprotease</keyword>
<evidence type="ECO:0000313" key="13">
    <source>
        <dbReference type="EMBL" id="MDT7041951.1"/>
    </source>
</evidence>
<feature type="transmembrane region" description="Helical" evidence="11">
    <location>
        <begin position="6"/>
        <end position="26"/>
    </location>
</feature>
<dbReference type="PANTHER" id="PTHR42837:SF2">
    <property type="entry name" value="MEMBRANE METALLOPROTEASE ARASP2, CHLOROPLASTIC-RELATED"/>
    <property type="match status" value="1"/>
</dbReference>
<dbReference type="InterPro" id="IPR001478">
    <property type="entry name" value="PDZ"/>
</dbReference>
<evidence type="ECO:0000256" key="6">
    <source>
        <dbReference type="ARBA" id="ARBA00022801"/>
    </source>
</evidence>
<feature type="transmembrane region" description="Helical" evidence="11">
    <location>
        <begin position="428"/>
        <end position="446"/>
    </location>
</feature>
<dbReference type="GO" id="GO:0008237">
    <property type="term" value="F:metallopeptidase activity"/>
    <property type="evidence" value="ECO:0007669"/>
    <property type="project" value="UniProtKB-KW"/>
</dbReference>
<evidence type="ECO:0000256" key="8">
    <source>
        <dbReference type="ARBA" id="ARBA00022989"/>
    </source>
</evidence>
<evidence type="ECO:0000313" key="14">
    <source>
        <dbReference type="Proteomes" id="UP001250932"/>
    </source>
</evidence>
<keyword evidence="6 11" id="KW-0378">Hydrolase</keyword>